<comment type="caution">
    <text evidence="2">The sequence shown here is derived from an EMBL/GenBank/DDBJ whole genome shotgun (WGS) entry which is preliminary data.</text>
</comment>
<dbReference type="STRING" id="1280514.AXFE_03220"/>
<evidence type="ECO:0000313" key="2">
    <source>
        <dbReference type="EMBL" id="KJF18784.1"/>
    </source>
</evidence>
<dbReference type="SMART" id="SM01126">
    <property type="entry name" value="DDE_Tnp_IS1595"/>
    <property type="match status" value="1"/>
</dbReference>
<dbReference type="Pfam" id="PF12762">
    <property type="entry name" value="DDE_Tnp_IS1595"/>
    <property type="match status" value="1"/>
</dbReference>
<reference evidence="2 3" key="1">
    <citation type="submission" date="2015-01" db="EMBL/GenBank/DDBJ databases">
        <title>Draft genome of the acidophilic iron oxidizer Acidithrix ferrooxidans strain Py-F3.</title>
        <authorList>
            <person name="Poehlein A."/>
            <person name="Eisen S."/>
            <person name="Schloemann M."/>
            <person name="Johnson B.D."/>
            <person name="Daniel R."/>
            <person name="Muehling M."/>
        </authorList>
    </citation>
    <scope>NUCLEOTIDE SEQUENCE [LARGE SCALE GENOMIC DNA]</scope>
    <source>
        <strain evidence="2 3">Py-F3</strain>
    </source>
</reference>
<dbReference type="NCBIfam" id="NF033547">
    <property type="entry name" value="transpos_IS1595"/>
    <property type="match status" value="1"/>
</dbReference>
<dbReference type="RefSeq" id="WP_052604138.1">
    <property type="nucleotide sequence ID" value="NZ_JXYS01000006.1"/>
</dbReference>
<proteinExistence type="predicted"/>
<feature type="domain" description="ISXO2-like transposase" evidence="1">
    <location>
        <begin position="133"/>
        <end position="275"/>
    </location>
</feature>
<sequence length="313" mass="35574">MDISGFMVRFASEEACEDHLIKLRWKEGFRCPKCDSDQFTLIRPNHRRNAASRAPLFQCKSCHRQTSVTSGTIFHRSHISLSKWFSAIYLLSNDKRGLSATTIAKFVQVSYSTGWLMLNKLRKAMADRNGLYKLGGNVQVDEFFLGGESHGEGRRGKGTKQTNVLIGVSISNGAPTHCFMEVIKDTTAKSFKDVFVRRLDSDTKLISDGNPSYGVCARDLGLAHSITLSKDEQAHVTFKWLNILIGNCKKFIDGTYHGREEHKQLYLEEFAYRFNRRHFEMSLVERLLNTCVFASPHPLLRESDSKMALAYET</sequence>
<accession>A0A0D8HLP9</accession>
<dbReference type="AlphaFoldDB" id="A0A0D8HLP9"/>
<dbReference type="Pfam" id="PF12760">
    <property type="entry name" value="Zn_ribbon_IS1595"/>
    <property type="match status" value="1"/>
</dbReference>
<evidence type="ECO:0000313" key="3">
    <source>
        <dbReference type="Proteomes" id="UP000032360"/>
    </source>
</evidence>
<dbReference type="Proteomes" id="UP000032360">
    <property type="component" value="Unassembled WGS sequence"/>
</dbReference>
<dbReference type="InterPro" id="IPR024445">
    <property type="entry name" value="Tnp_ISXO2-like"/>
</dbReference>
<organism evidence="2 3">
    <name type="scientific">Acidithrix ferrooxidans</name>
    <dbReference type="NCBI Taxonomy" id="1280514"/>
    <lineage>
        <taxon>Bacteria</taxon>
        <taxon>Bacillati</taxon>
        <taxon>Actinomycetota</taxon>
        <taxon>Acidimicrobiia</taxon>
        <taxon>Acidimicrobiales</taxon>
        <taxon>Acidimicrobiaceae</taxon>
        <taxon>Acidithrix</taxon>
    </lineage>
</organism>
<keyword evidence="3" id="KW-1185">Reference proteome</keyword>
<dbReference type="InterPro" id="IPR024442">
    <property type="entry name" value="Transposase_Zn_ribbon"/>
</dbReference>
<evidence type="ECO:0000259" key="1">
    <source>
        <dbReference type="SMART" id="SM01126"/>
    </source>
</evidence>
<name>A0A0D8HLP9_9ACTN</name>
<dbReference type="EMBL" id="JXYS01000006">
    <property type="protein sequence ID" value="KJF18784.1"/>
    <property type="molecule type" value="Genomic_DNA"/>
</dbReference>
<protein>
    <submittedName>
        <fullName evidence="2">ISXO2-like transposase domain protein</fullName>
    </submittedName>
</protein>
<gene>
    <name evidence="2" type="ORF">AXFE_03220</name>
</gene>
<dbReference type="OrthoDB" id="5365332at2"/>